<protein>
    <submittedName>
        <fullName evidence="2">Kinesin light chain 5</fullName>
    </submittedName>
</protein>
<dbReference type="PANTHER" id="PTHR46082">
    <property type="entry name" value="ATP/GTP-BINDING PROTEIN-RELATED"/>
    <property type="match status" value="1"/>
</dbReference>
<dbReference type="InterPro" id="IPR035994">
    <property type="entry name" value="Nucleoside_phosphorylase_sf"/>
</dbReference>
<dbReference type="Gene3D" id="3.40.50.1580">
    <property type="entry name" value="Nucleoside phosphorylase domain"/>
    <property type="match status" value="1"/>
</dbReference>
<dbReference type="NCBIfam" id="NF040586">
    <property type="entry name" value="FxSxx_TPR"/>
    <property type="match status" value="1"/>
</dbReference>
<proteinExistence type="predicted"/>
<dbReference type="Gene3D" id="3.40.50.300">
    <property type="entry name" value="P-loop containing nucleotide triphosphate hydrolases"/>
    <property type="match status" value="1"/>
</dbReference>
<evidence type="ECO:0000313" key="3">
    <source>
        <dbReference type="Proteomes" id="UP000654918"/>
    </source>
</evidence>
<dbReference type="PRINTS" id="PR00381">
    <property type="entry name" value="KINESINLIGHT"/>
</dbReference>
<evidence type="ECO:0000313" key="2">
    <source>
        <dbReference type="EMBL" id="KAF6834844.1"/>
    </source>
</evidence>
<evidence type="ECO:0000259" key="1">
    <source>
        <dbReference type="Pfam" id="PF00931"/>
    </source>
</evidence>
<dbReference type="InterPro" id="IPR019734">
    <property type="entry name" value="TPR_rpt"/>
</dbReference>
<dbReference type="PANTHER" id="PTHR46082:SF11">
    <property type="entry name" value="AAA+ ATPASE DOMAIN-CONTAINING PROTEIN-RELATED"/>
    <property type="match status" value="1"/>
</dbReference>
<dbReference type="SUPFAM" id="SSF48452">
    <property type="entry name" value="TPR-like"/>
    <property type="match status" value="2"/>
</dbReference>
<dbReference type="Proteomes" id="UP000654918">
    <property type="component" value="Unassembled WGS sequence"/>
</dbReference>
<keyword evidence="3" id="KW-1185">Reference proteome</keyword>
<dbReference type="GO" id="GO:0003824">
    <property type="term" value="F:catalytic activity"/>
    <property type="evidence" value="ECO:0007669"/>
    <property type="project" value="InterPro"/>
</dbReference>
<gene>
    <name evidence="2" type="ORF">CPLU01_04739</name>
</gene>
<dbReference type="Pfam" id="PF13424">
    <property type="entry name" value="TPR_12"/>
    <property type="match status" value="6"/>
</dbReference>
<dbReference type="InterPro" id="IPR053137">
    <property type="entry name" value="NLR-like"/>
</dbReference>
<sequence length="1525" mass="173556">MSDLQSYTVGWICAIPTELAAARTFLDEQHPTPEAVARNDNNSYALGTMGKHNVVIAILPKREYGISAAATVARDLVHSFPNIRIGLMVGVGGGAPTKQHDIRLGDVVIGSRDSGKGGVIQYDYGKMIQNQAFVETGSLNQPPPALLNAVAGLETDYMMQGPDLISKVEKALAPWKRLQKTHSRPHPSTDRLCKPDFTHPLDSSAPCSQTCHANTANMVSRDERGEHEDNPTIHYGLIASANQIIKNAKIRDTLSAEKGVICFEMEAAGLMNHFPCLVIRGICDYSDSHKNKEWQGFAAMTAAAYAKDLLRKIPPNSVEAEKPIREVLGSIHEDVQRLNQTTDETRTGVRTIQSHQTHRLIHIQRGVQDLKLSKLEDPSIARNPHFVVPFPSDPDFVNRPDIWTWIEERYAGPESRFALVGMGGFGKSQMAIQFAHRLHDTSPKTSVFWVHGSTKETFEESYRSIADVLALPRRHDPDVDVLVLVRDWLQREDVSPWLMIVDNADDFEMLFSKDDGGNNARIPAASYLPKKDNSKILFTSRSWDAAERLTGNGKTIHQVPTMEKKQALLLLQNKLRQDVEKATAVRLVGTLEYIPLAIDQAAAYINKRSPRVTIQSYLDEFQKSENRKGTLLRSDRGDIRRYDGVSNSVVVTWQVTFEQIKREQPRAANLLSLMSYFHAQNIPDYMLHDYKSGDIHSEEGSDVDFEDDLDVLRGYSLVTMTATPGLLEMHSLVQFCTKVWILEFGSPGPWKTLFLQSASEHFPSGVFETWQQCQTLMPHVQPLLDKEPSEERNRLEWGKLLTNVSWYLVMLGNYSKAEVIVQQAVSTRAEILGQEHPSTLTSMANLASTFWNQGRWKKAEELFMRVMEMRKRVLGEEHPDTLTSMANLASTFWNQGRWKEAEELFVRVMEMNKRVLGENHPDTLTSMGNLASTYRNQGRWKEAEELQAKELEICARVLGEEHPSTLTSMANLASTYRNQGRWKEAEELFVRVMEMRKRVLGEEHPHTLMSIGNLAATFRNQGRWKEAEELFVRVMEMWKRVLGEEHPDTLTSMANLAATFRNQGRWTEAEELEVRVMETRKRVLGEEHPDTLTSMANLAATFWNQGRWKEAEELNVQVMETRKRVLGEEHPDTLMSMGNLAATFRNQGRWKEAEELEVRVMEMWKRVLGEEHPHTLTSMANLAATFRNQGRWKEAEELEVRVMEMNKRVLGENHPDTLTSMGNLASTYRNQGRWKEAEELFVRVMETRKRVLGEEHPSTLTSMANLASTYRNQGRWKEAEELGVRVMETRKRVLGEEHPSTLTSIANLASTYMNQGRWKEAEELFVRVMETSSTVLGEEHPDTLTSMANLASTYMNQGRWKEAEELGVRVMETRKRVLGEEHPDTMTSMANLASTYRNQGRWKEAEELFVRVMETSLRVLGEEHPSTLTSMANLALTYRDQGRWKEAEELEVWVMETRKRVLGEEHPDTLASMNNLAHTWMNQGLSQDAISLLQNCVALATRRLGSDHPNTLRARRSLDSWLATE</sequence>
<accession>A0A8H6NIP4</accession>
<feature type="domain" description="NB-ARC" evidence="1">
    <location>
        <begin position="416"/>
        <end position="575"/>
    </location>
</feature>
<dbReference type="Gene3D" id="1.25.40.10">
    <property type="entry name" value="Tetratricopeptide repeat domain"/>
    <property type="match status" value="5"/>
</dbReference>
<dbReference type="GO" id="GO:0043531">
    <property type="term" value="F:ADP binding"/>
    <property type="evidence" value="ECO:0007669"/>
    <property type="project" value="InterPro"/>
</dbReference>
<dbReference type="EMBL" id="WIGO01000045">
    <property type="protein sequence ID" value="KAF6834844.1"/>
    <property type="molecule type" value="Genomic_DNA"/>
</dbReference>
<dbReference type="InterPro" id="IPR002182">
    <property type="entry name" value="NB-ARC"/>
</dbReference>
<dbReference type="InterPro" id="IPR011990">
    <property type="entry name" value="TPR-like_helical_dom_sf"/>
</dbReference>
<organism evidence="2 3">
    <name type="scientific">Colletotrichum plurivorum</name>
    <dbReference type="NCBI Taxonomy" id="2175906"/>
    <lineage>
        <taxon>Eukaryota</taxon>
        <taxon>Fungi</taxon>
        <taxon>Dikarya</taxon>
        <taxon>Ascomycota</taxon>
        <taxon>Pezizomycotina</taxon>
        <taxon>Sordariomycetes</taxon>
        <taxon>Hypocreomycetidae</taxon>
        <taxon>Glomerellales</taxon>
        <taxon>Glomerellaceae</taxon>
        <taxon>Colletotrichum</taxon>
        <taxon>Colletotrichum orchidearum species complex</taxon>
    </lineage>
</organism>
<dbReference type="Pfam" id="PF00931">
    <property type="entry name" value="NB-ARC"/>
    <property type="match status" value="1"/>
</dbReference>
<dbReference type="InterPro" id="IPR027417">
    <property type="entry name" value="P-loop_NTPase"/>
</dbReference>
<reference evidence="2" key="1">
    <citation type="journal article" date="2020" name="Phytopathology">
        <title>Genome Sequence Resources of Colletotrichum truncatum, C. plurivorum, C. musicola, and C. sojae: Four Species Pathogenic to Soybean (Glycine max).</title>
        <authorList>
            <person name="Rogerio F."/>
            <person name="Boufleur T.R."/>
            <person name="Ciampi-Guillardi M."/>
            <person name="Sukno S.A."/>
            <person name="Thon M.R."/>
            <person name="Massola Junior N.S."/>
            <person name="Baroncelli R."/>
        </authorList>
    </citation>
    <scope>NUCLEOTIDE SEQUENCE</scope>
    <source>
        <strain evidence="2">LFN00145</strain>
    </source>
</reference>
<dbReference type="GO" id="GO:0009116">
    <property type="term" value="P:nucleoside metabolic process"/>
    <property type="evidence" value="ECO:0007669"/>
    <property type="project" value="InterPro"/>
</dbReference>
<dbReference type="SUPFAM" id="SSF53167">
    <property type="entry name" value="Purine and uridine phosphorylases"/>
    <property type="match status" value="1"/>
</dbReference>
<dbReference type="Pfam" id="PF13374">
    <property type="entry name" value="TPR_10"/>
    <property type="match status" value="4"/>
</dbReference>
<comment type="caution">
    <text evidence="2">The sequence shown here is derived from an EMBL/GenBank/DDBJ whole genome shotgun (WGS) entry which is preliminary data.</text>
</comment>
<dbReference type="SUPFAM" id="SSF52540">
    <property type="entry name" value="P-loop containing nucleoside triphosphate hydrolases"/>
    <property type="match status" value="1"/>
</dbReference>
<dbReference type="SMART" id="SM00028">
    <property type="entry name" value="TPR"/>
    <property type="match status" value="12"/>
</dbReference>
<name>A0A8H6NIP4_9PEZI</name>